<dbReference type="InterPro" id="IPR022301">
    <property type="entry name" value="Integral_membrane_YjbE"/>
</dbReference>
<protein>
    <submittedName>
        <fullName evidence="7">Integral membrane protein TerC</fullName>
    </submittedName>
</protein>
<feature type="transmembrane region" description="Helical" evidence="6">
    <location>
        <begin position="20"/>
        <end position="42"/>
    </location>
</feature>
<feature type="transmembrane region" description="Helical" evidence="6">
    <location>
        <begin position="175"/>
        <end position="201"/>
    </location>
</feature>
<proteinExistence type="inferred from homology"/>
<dbReference type="PANTHER" id="PTHR30238">
    <property type="entry name" value="MEMBRANE BOUND PREDICTED REDOX MODULATOR"/>
    <property type="match status" value="1"/>
</dbReference>
<dbReference type="Pfam" id="PF03741">
    <property type="entry name" value="TerC"/>
    <property type="match status" value="1"/>
</dbReference>
<dbReference type="AlphaFoldDB" id="A5G2X6"/>
<evidence type="ECO:0000256" key="5">
    <source>
        <dbReference type="ARBA" id="ARBA00023136"/>
    </source>
</evidence>
<dbReference type="NCBIfam" id="TIGR03717">
    <property type="entry name" value="R_switched_YjbE"/>
    <property type="match status" value="1"/>
</dbReference>
<organism evidence="7 8">
    <name type="scientific">Acidiphilium cryptum (strain JF-5)</name>
    <dbReference type="NCBI Taxonomy" id="349163"/>
    <lineage>
        <taxon>Bacteria</taxon>
        <taxon>Pseudomonadati</taxon>
        <taxon>Pseudomonadota</taxon>
        <taxon>Alphaproteobacteria</taxon>
        <taxon>Acetobacterales</taxon>
        <taxon>Acidocellaceae</taxon>
        <taxon>Acidiphilium</taxon>
    </lineage>
</organism>
<keyword evidence="3 6" id="KW-0812">Transmembrane</keyword>
<accession>A5G2X6</accession>
<evidence type="ECO:0000256" key="2">
    <source>
        <dbReference type="ARBA" id="ARBA00007511"/>
    </source>
</evidence>
<dbReference type="RefSeq" id="WP_007423711.1">
    <property type="nucleotide sequence ID" value="NC_009484.1"/>
</dbReference>
<dbReference type="GO" id="GO:0016020">
    <property type="term" value="C:membrane"/>
    <property type="evidence" value="ECO:0007669"/>
    <property type="project" value="UniProtKB-SubCell"/>
</dbReference>
<comment type="subcellular location">
    <subcellularLocation>
        <location evidence="1">Membrane</location>
        <topology evidence="1">Multi-pass membrane protein</topology>
    </subcellularLocation>
</comment>
<evidence type="ECO:0000313" key="8">
    <source>
        <dbReference type="Proteomes" id="UP000000245"/>
    </source>
</evidence>
<keyword evidence="5 6" id="KW-0472">Membrane</keyword>
<dbReference type="KEGG" id="acr:Acry_3018"/>
<evidence type="ECO:0000256" key="3">
    <source>
        <dbReference type="ARBA" id="ARBA00022692"/>
    </source>
</evidence>
<dbReference type="STRING" id="349163.Acry_3018"/>
<keyword evidence="4 6" id="KW-1133">Transmembrane helix</keyword>
<sequence>MGRLREPDAMEFMLADALVLAQVLMIDLVLAGDNAIVIGLAVARLPKAQQKQAILIGVAAATVIRIALALVALRLLAIIGLTLAGGILLLYVVWKSWREFNHQPEEAAGEAPGKLRDAALRIIIADISMSLDNVLAVAGAARDHPALLAAGLLVSVVLMGIAANLVARLLTKRRWLVWVGLAIVLYVALEMIHGGILQVAARLGWHLPAWFG</sequence>
<evidence type="ECO:0000313" key="7">
    <source>
        <dbReference type="EMBL" id="ABQ32208.1"/>
    </source>
</evidence>
<dbReference type="EMBL" id="CP000697">
    <property type="protein sequence ID" value="ABQ32208.1"/>
    <property type="molecule type" value="Genomic_DNA"/>
</dbReference>
<dbReference type="InterPro" id="IPR005496">
    <property type="entry name" value="Integral_membrane_TerC"/>
</dbReference>
<dbReference type="Proteomes" id="UP000000245">
    <property type="component" value="Chromosome"/>
</dbReference>
<evidence type="ECO:0000256" key="1">
    <source>
        <dbReference type="ARBA" id="ARBA00004141"/>
    </source>
</evidence>
<evidence type="ECO:0000256" key="4">
    <source>
        <dbReference type="ARBA" id="ARBA00022989"/>
    </source>
</evidence>
<comment type="similarity">
    <text evidence="2">Belongs to the TerC family.</text>
</comment>
<dbReference type="HOGENOM" id="CLU_070543_2_0_5"/>
<dbReference type="eggNOG" id="COG0861">
    <property type="taxonomic scope" value="Bacteria"/>
</dbReference>
<feature type="transmembrane region" description="Helical" evidence="6">
    <location>
        <begin position="146"/>
        <end position="166"/>
    </location>
</feature>
<name>A5G2X6_ACICJ</name>
<gene>
    <name evidence="7" type="ordered locus">Acry_3018</name>
</gene>
<reference evidence="7 8" key="1">
    <citation type="submission" date="2007-05" db="EMBL/GenBank/DDBJ databases">
        <title>Complete sequence of chromosome of Acidiphilium cryptum JF-5.</title>
        <authorList>
            <consortium name="US DOE Joint Genome Institute"/>
            <person name="Copeland A."/>
            <person name="Lucas S."/>
            <person name="Lapidus A."/>
            <person name="Barry K."/>
            <person name="Detter J.C."/>
            <person name="Glavina del Rio T."/>
            <person name="Hammon N."/>
            <person name="Israni S."/>
            <person name="Dalin E."/>
            <person name="Tice H."/>
            <person name="Pitluck S."/>
            <person name="Sims D."/>
            <person name="Brettin T."/>
            <person name="Bruce D."/>
            <person name="Han C."/>
            <person name="Schmutz J."/>
            <person name="Larimer F."/>
            <person name="Land M."/>
            <person name="Hauser L."/>
            <person name="Kyrpides N."/>
            <person name="Kim E."/>
            <person name="Magnuson T."/>
            <person name="Richardson P."/>
        </authorList>
    </citation>
    <scope>NUCLEOTIDE SEQUENCE [LARGE SCALE GENOMIC DNA]</scope>
    <source>
        <strain evidence="7 8">JF-5</strain>
    </source>
</reference>
<feature type="transmembrane region" description="Helical" evidence="6">
    <location>
        <begin position="78"/>
        <end position="97"/>
    </location>
</feature>
<evidence type="ECO:0000256" key="6">
    <source>
        <dbReference type="SAM" id="Phobius"/>
    </source>
</evidence>
<dbReference type="PANTHER" id="PTHR30238:SF4">
    <property type="entry name" value="SLL1022 PROTEIN"/>
    <property type="match status" value="1"/>
</dbReference>
<keyword evidence="8" id="KW-1185">Reference proteome</keyword>